<accession>A0ABS4K4B4</accession>
<dbReference type="EMBL" id="JAGGLL010000018">
    <property type="protein sequence ID" value="MBP2022628.1"/>
    <property type="molecule type" value="Genomic_DNA"/>
</dbReference>
<dbReference type="InterPro" id="IPR013520">
    <property type="entry name" value="Ribonucl_H"/>
</dbReference>
<evidence type="ECO:0000259" key="1">
    <source>
        <dbReference type="SMART" id="SM00479"/>
    </source>
</evidence>
<dbReference type="Gene3D" id="3.30.420.10">
    <property type="entry name" value="Ribonuclease H-like superfamily/Ribonuclease H"/>
    <property type="match status" value="1"/>
</dbReference>
<name>A0ABS4K4B4_9CLOT</name>
<dbReference type="InterPro" id="IPR036397">
    <property type="entry name" value="RNaseH_sf"/>
</dbReference>
<evidence type="ECO:0000313" key="3">
    <source>
        <dbReference type="Proteomes" id="UP001519308"/>
    </source>
</evidence>
<reference evidence="2 3" key="1">
    <citation type="submission" date="2021-03" db="EMBL/GenBank/DDBJ databases">
        <title>Genomic Encyclopedia of Type Strains, Phase IV (KMG-IV): sequencing the most valuable type-strain genomes for metagenomic binning, comparative biology and taxonomic classification.</title>
        <authorList>
            <person name="Goeker M."/>
        </authorList>
    </citation>
    <scope>NUCLEOTIDE SEQUENCE [LARGE SCALE GENOMIC DNA]</scope>
    <source>
        <strain evidence="2 3">DSM 28650</strain>
    </source>
</reference>
<dbReference type="PANTHER" id="PTHR30231:SF41">
    <property type="entry name" value="DNA POLYMERASE III SUBUNIT EPSILON"/>
    <property type="match status" value="1"/>
</dbReference>
<dbReference type="PANTHER" id="PTHR30231">
    <property type="entry name" value="DNA POLYMERASE III SUBUNIT EPSILON"/>
    <property type="match status" value="1"/>
</dbReference>
<comment type="caution">
    <text evidence="2">The sequence shown here is derived from an EMBL/GenBank/DDBJ whole genome shotgun (WGS) entry which is preliminary data.</text>
</comment>
<keyword evidence="2" id="KW-0808">Transferase</keyword>
<feature type="domain" description="Exonuclease" evidence="1">
    <location>
        <begin position="10"/>
        <end position="182"/>
    </location>
</feature>
<dbReference type="Pfam" id="PF00929">
    <property type="entry name" value="RNase_T"/>
    <property type="match status" value="1"/>
</dbReference>
<dbReference type="RefSeq" id="WP_021285244.1">
    <property type="nucleotide sequence ID" value="NZ_JAGGLL010000018.1"/>
</dbReference>
<dbReference type="GO" id="GO:0003887">
    <property type="term" value="F:DNA-directed DNA polymerase activity"/>
    <property type="evidence" value="ECO:0007669"/>
    <property type="project" value="UniProtKB-EC"/>
</dbReference>
<organism evidence="2 3">
    <name type="scientific">Clostridium punense</name>
    <dbReference type="NCBI Taxonomy" id="1054297"/>
    <lineage>
        <taxon>Bacteria</taxon>
        <taxon>Bacillati</taxon>
        <taxon>Bacillota</taxon>
        <taxon>Clostridia</taxon>
        <taxon>Eubacteriales</taxon>
        <taxon>Clostridiaceae</taxon>
        <taxon>Clostridium</taxon>
    </lineage>
</organism>
<sequence>MAKKLLSDTEFLVIDFETVTPKGRSPEPIELGIQRIRGLSIDETASISWLIQPPEGCHLTERGRIQTGINDRDLIGKPCIDEVMRKVNNSCAKKNYVFIAQNAKYEANILSHHTEKYEAIAKTPIMDTILLGKYVLPDLPNYKLDTLAQALNLEIPENRHRALADCILTAQVFLGLLEVQRKRKEILYLEELLKIAEIKTKYNQSVQVSLFDCTY</sequence>
<dbReference type="CDD" id="cd06127">
    <property type="entry name" value="DEDDh"/>
    <property type="match status" value="1"/>
</dbReference>
<dbReference type="Proteomes" id="UP001519308">
    <property type="component" value="Unassembled WGS sequence"/>
</dbReference>
<dbReference type="EC" id="2.7.7.7" evidence="2"/>
<gene>
    <name evidence="2" type="ORF">J2Z44_002451</name>
</gene>
<keyword evidence="2" id="KW-0548">Nucleotidyltransferase</keyword>
<dbReference type="InterPro" id="IPR012337">
    <property type="entry name" value="RNaseH-like_sf"/>
</dbReference>
<dbReference type="SMART" id="SM00479">
    <property type="entry name" value="EXOIII"/>
    <property type="match status" value="1"/>
</dbReference>
<evidence type="ECO:0000313" key="2">
    <source>
        <dbReference type="EMBL" id="MBP2022628.1"/>
    </source>
</evidence>
<keyword evidence="3" id="KW-1185">Reference proteome</keyword>
<protein>
    <submittedName>
        <fullName evidence="2">DNA polymerase-3 subunit epsilon</fullName>
        <ecNumber evidence="2">2.7.7.7</ecNumber>
    </submittedName>
</protein>
<proteinExistence type="predicted"/>
<dbReference type="SUPFAM" id="SSF53098">
    <property type="entry name" value="Ribonuclease H-like"/>
    <property type="match status" value="1"/>
</dbReference>